<dbReference type="EMBL" id="JAFHDT010000207">
    <property type="protein sequence ID" value="KAI7790206.1"/>
    <property type="molecule type" value="Genomic_DNA"/>
</dbReference>
<dbReference type="PANTHER" id="PTHR21301">
    <property type="entry name" value="REVERSE TRANSCRIPTASE"/>
    <property type="match status" value="1"/>
</dbReference>
<dbReference type="Proteomes" id="UP001059041">
    <property type="component" value="Unassembled WGS sequence"/>
</dbReference>
<gene>
    <name evidence="2" type="ORF">IRJ41_018224</name>
</gene>
<accession>A0A9W7T530</accession>
<comment type="caution">
    <text evidence="2">The sequence shown here is derived from an EMBL/GenBank/DDBJ whole genome shotgun (WGS) entry which is preliminary data.</text>
</comment>
<reference evidence="2" key="1">
    <citation type="submission" date="2021-02" db="EMBL/GenBank/DDBJ databases">
        <title>Comparative genomics reveals that relaxation of natural selection precedes convergent phenotypic evolution of cavefish.</title>
        <authorList>
            <person name="Peng Z."/>
        </authorList>
    </citation>
    <scope>NUCLEOTIDE SEQUENCE</scope>
    <source>
        <tissue evidence="2">Muscle</tissue>
    </source>
</reference>
<name>A0A9W7T530_TRIRA</name>
<proteinExistence type="predicted"/>
<sequence length="841" mass="97344">MQSRLENNAEGWLVSNLQILENHYSVVKNQGLAEITNLDLTEEEKNRAIEVGRQEETPIQPQQQAKQPEQEEVPEQEIPPQETQHSYTSEGLQRWVNQQPLSEQQMIHSEQQIINPSRGNHLVGINDRKGNPSLVKNAISRACSAARSTFPNALIGIQTINFAQNLPPKEKQIIRVMNEHMRGLGEKIAALPVSLFHTEKDLIHWTNTTAQDIWGRWKEFFHRAEVGRLWAELNDDTQAPAQTPSENAVLNLSKKIRLNKDQKELLCKGLIFIPTHLQPNWDKLETGRALTEYYRWLKLLAFFQEEAEGGMHEPEKRFRFNSDWEPQGDQVPGEVWGLIEQDQKILMGTAGQERGGRDNLSLKEKIALQALRQNREIIIKPADKGSSIVVMDREQYQREALRQLRNTDFYVELTEPLYKQTESQIVEILENIRVEKHLTKQQVEYIKGRGEPRPRRFYLLPKIHIARTTWTLGDVLPGRIIVSDCGSESYGVAEWLDYHLTPLVNKHPSHIKDTCDFLDKIRQVRIPIGASLFSMDVTSLYTEIEIDRGLQAVTRCLSENPRQGRPDQAILELLGISLRQNDFEFDGKWYLQVKGTAMGKRFAPAYANIYMAEWERTLQEQGGQWPFCYWRYVDDIWGVWDGTEQEFREWANILNTHHPSIKLTATYHKHIFRGIIKGQLTRYQRICTQTQDEIQARTELFRALKQRCYSRGMLRKVQREVQTRKPVHGQQFQPRLLPLVIRHSATNQNLASKIRKKIIDSTLGQDLGERSRMVVAYTRGKNLGDLLVHSKFTNKQQHKIQGRRALVRSGQTRVYSVEGGSKIRKNGIYLIFCKKNAASNM</sequence>
<protein>
    <recommendedName>
        <fullName evidence="4">Reverse transcriptase domain-containing protein</fullName>
    </recommendedName>
</protein>
<feature type="region of interest" description="Disordered" evidence="1">
    <location>
        <begin position="50"/>
        <end position="89"/>
    </location>
</feature>
<evidence type="ECO:0000313" key="2">
    <source>
        <dbReference type="EMBL" id="KAI7790206.1"/>
    </source>
</evidence>
<organism evidence="2 3">
    <name type="scientific">Triplophysa rosa</name>
    <name type="common">Cave loach</name>
    <dbReference type="NCBI Taxonomy" id="992332"/>
    <lineage>
        <taxon>Eukaryota</taxon>
        <taxon>Metazoa</taxon>
        <taxon>Chordata</taxon>
        <taxon>Craniata</taxon>
        <taxon>Vertebrata</taxon>
        <taxon>Euteleostomi</taxon>
        <taxon>Actinopterygii</taxon>
        <taxon>Neopterygii</taxon>
        <taxon>Teleostei</taxon>
        <taxon>Ostariophysi</taxon>
        <taxon>Cypriniformes</taxon>
        <taxon>Nemacheilidae</taxon>
        <taxon>Triplophysa</taxon>
    </lineage>
</organism>
<evidence type="ECO:0000256" key="1">
    <source>
        <dbReference type="SAM" id="MobiDB-lite"/>
    </source>
</evidence>
<dbReference type="PANTHER" id="PTHR21301:SF10">
    <property type="entry name" value="REVERSE TRANSCRIPTASE DOMAIN-CONTAINING PROTEIN"/>
    <property type="match status" value="1"/>
</dbReference>
<dbReference type="AlphaFoldDB" id="A0A9W7T530"/>
<evidence type="ECO:0008006" key="4">
    <source>
        <dbReference type="Google" id="ProtNLM"/>
    </source>
</evidence>
<feature type="compositionally biased region" description="Low complexity" evidence="1">
    <location>
        <begin position="57"/>
        <end position="67"/>
    </location>
</feature>
<keyword evidence="3" id="KW-1185">Reference proteome</keyword>
<evidence type="ECO:0000313" key="3">
    <source>
        <dbReference type="Proteomes" id="UP001059041"/>
    </source>
</evidence>